<dbReference type="InterPro" id="IPR029063">
    <property type="entry name" value="SAM-dependent_MTases_sf"/>
</dbReference>
<dbReference type="AlphaFoldDB" id="A0A7T3ZYN2"/>
<dbReference type="Proteomes" id="UP000595374">
    <property type="component" value="Chromosome"/>
</dbReference>
<dbReference type="Gene3D" id="3.40.50.150">
    <property type="entry name" value="Vaccinia Virus protein VP39"/>
    <property type="match status" value="1"/>
</dbReference>
<reference evidence="12 13" key="1">
    <citation type="submission" date="2020-12" db="EMBL/GenBank/DDBJ databases">
        <title>FDA dAtabase for Regulatory Grade micrObial Sequences (FDA-ARGOS): Supporting development and validation of Infectious Disease Dx tests.</title>
        <authorList>
            <person name="Sproer C."/>
            <person name="Gronow S."/>
            <person name="Severitt S."/>
            <person name="Schroder I."/>
            <person name="Tallon L."/>
            <person name="Sadzewicz L."/>
            <person name="Zhao X."/>
            <person name="Boylan J."/>
            <person name="Ott S."/>
            <person name="Bowen H."/>
            <person name="Vavikolanu K."/>
            <person name="Mehta A."/>
            <person name="Aluvathingal J."/>
            <person name="Nadendla S."/>
            <person name="Lowell S."/>
            <person name="Myers T."/>
            <person name="Yan Y."/>
            <person name="Sichtig H."/>
        </authorList>
    </citation>
    <scope>NUCLEOTIDE SEQUENCE [LARGE SCALE GENOMIC DNA]</scope>
    <source>
        <strain evidence="12 13">FDAARGOS_990</strain>
    </source>
</reference>
<evidence type="ECO:0000313" key="12">
    <source>
        <dbReference type="EMBL" id="QQB14102.1"/>
    </source>
</evidence>
<evidence type="ECO:0000256" key="8">
    <source>
        <dbReference type="ARBA" id="ARBA00022691"/>
    </source>
</evidence>
<dbReference type="Pfam" id="PF01135">
    <property type="entry name" value="PCMT"/>
    <property type="match status" value="1"/>
</dbReference>
<evidence type="ECO:0000256" key="2">
    <source>
        <dbReference type="ARBA" id="ARBA00005369"/>
    </source>
</evidence>
<evidence type="ECO:0000256" key="11">
    <source>
        <dbReference type="ARBA" id="ARBA00031350"/>
    </source>
</evidence>
<accession>A0A7T3ZYN2</accession>
<dbReference type="EC" id="2.1.1.77" evidence="3"/>
<evidence type="ECO:0000256" key="1">
    <source>
        <dbReference type="ARBA" id="ARBA00004496"/>
    </source>
</evidence>
<evidence type="ECO:0000256" key="4">
    <source>
        <dbReference type="ARBA" id="ARBA00013346"/>
    </source>
</evidence>
<dbReference type="GO" id="GO:0005737">
    <property type="term" value="C:cytoplasm"/>
    <property type="evidence" value="ECO:0007669"/>
    <property type="project" value="UniProtKB-SubCell"/>
</dbReference>
<evidence type="ECO:0000256" key="7">
    <source>
        <dbReference type="ARBA" id="ARBA00022679"/>
    </source>
</evidence>
<dbReference type="GO" id="GO:0032259">
    <property type="term" value="P:methylation"/>
    <property type="evidence" value="ECO:0007669"/>
    <property type="project" value="UniProtKB-KW"/>
</dbReference>
<dbReference type="EMBL" id="CP065989">
    <property type="protein sequence ID" value="QQB14102.1"/>
    <property type="molecule type" value="Genomic_DNA"/>
</dbReference>
<keyword evidence="8" id="KW-0949">S-adenosyl-L-methionine</keyword>
<dbReference type="SUPFAM" id="SSF53335">
    <property type="entry name" value="S-adenosyl-L-methionine-dependent methyltransferases"/>
    <property type="match status" value="1"/>
</dbReference>
<gene>
    <name evidence="12" type="ORF">I6H47_15215</name>
</gene>
<evidence type="ECO:0000256" key="3">
    <source>
        <dbReference type="ARBA" id="ARBA00011890"/>
    </source>
</evidence>
<evidence type="ECO:0000256" key="6">
    <source>
        <dbReference type="ARBA" id="ARBA00022603"/>
    </source>
</evidence>
<proteinExistence type="inferred from homology"/>
<comment type="subcellular location">
    <subcellularLocation>
        <location evidence="1">Cytoplasm</location>
    </subcellularLocation>
</comment>
<dbReference type="InterPro" id="IPR000682">
    <property type="entry name" value="PCMT"/>
</dbReference>
<name>A0A7T3ZYN2_9MICO</name>
<evidence type="ECO:0000256" key="9">
    <source>
        <dbReference type="ARBA" id="ARBA00030757"/>
    </source>
</evidence>
<keyword evidence="7 12" id="KW-0808">Transferase</keyword>
<dbReference type="CDD" id="cd02440">
    <property type="entry name" value="AdoMet_MTases"/>
    <property type="match status" value="1"/>
</dbReference>
<keyword evidence="6 12" id="KW-0489">Methyltransferase</keyword>
<keyword evidence="5" id="KW-0963">Cytoplasm</keyword>
<organism evidence="12 13">
    <name type="scientific">Brevibacterium casei</name>
    <dbReference type="NCBI Taxonomy" id="33889"/>
    <lineage>
        <taxon>Bacteria</taxon>
        <taxon>Bacillati</taxon>
        <taxon>Actinomycetota</taxon>
        <taxon>Actinomycetes</taxon>
        <taxon>Micrococcales</taxon>
        <taxon>Brevibacteriaceae</taxon>
        <taxon>Brevibacterium</taxon>
    </lineage>
</organism>
<evidence type="ECO:0000313" key="13">
    <source>
        <dbReference type="Proteomes" id="UP000595374"/>
    </source>
</evidence>
<comment type="similarity">
    <text evidence="2">Belongs to the methyltransferase superfamily. L-isoaspartyl/D-aspartyl protein methyltransferase family.</text>
</comment>
<sequence>MSARSEPVTLAEAFAQVPRHRFLPAGQQGWSDSNVPLEIGCGQTNSQPSTVADMLALLGVEPGETVLDLGSGSGWTTALLGALVGPGGRVIGVERHRELLDRSISAVAGLGIDCLEFAEATPGVLGRPERAPFDRILVSAGADELPDSLVAQLSVGGVMVIPVAEVMLRVERTGAAAGAVTITRHGRYRFVPLITE</sequence>
<dbReference type="RefSeq" id="WP_198499219.1">
    <property type="nucleotide sequence ID" value="NZ_CP065989.1"/>
</dbReference>
<evidence type="ECO:0000256" key="5">
    <source>
        <dbReference type="ARBA" id="ARBA00022490"/>
    </source>
</evidence>
<protein>
    <recommendedName>
        <fullName evidence="4">Protein-L-isoaspartate O-methyltransferase</fullName>
        <ecNumber evidence="3">2.1.1.77</ecNumber>
    </recommendedName>
    <alternativeName>
        <fullName evidence="11">L-isoaspartyl protein carboxyl methyltransferase</fullName>
    </alternativeName>
    <alternativeName>
        <fullName evidence="9">Protein L-isoaspartyl methyltransferase</fullName>
    </alternativeName>
    <alternativeName>
        <fullName evidence="10">Protein-beta-aspartate methyltransferase</fullName>
    </alternativeName>
</protein>
<dbReference type="GO" id="GO:0004719">
    <property type="term" value="F:protein-L-isoaspartate (D-aspartate) O-methyltransferase activity"/>
    <property type="evidence" value="ECO:0007669"/>
    <property type="project" value="UniProtKB-EC"/>
</dbReference>
<dbReference type="PANTHER" id="PTHR11579:SF0">
    <property type="entry name" value="PROTEIN-L-ISOASPARTATE(D-ASPARTATE) O-METHYLTRANSFERASE"/>
    <property type="match status" value="1"/>
</dbReference>
<dbReference type="PANTHER" id="PTHR11579">
    <property type="entry name" value="PROTEIN-L-ISOASPARTATE O-METHYLTRANSFERASE"/>
    <property type="match status" value="1"/>
</dbReference>
<evidence type="ECO:0000256" key="10">
    <source>
        <dbReference type="ARBA" id="ARBA00031323"/>
    </source>
</evidence>